<protein>
    <submittedName>
        <fullName evidence="1">Uncharacterized protein</fullName>
    </submittedName>
</protein>
<evidence type="ECO:0000313" key="1">
    <source>
        <dbReference type="EMBL" id="GAA0383431.1"/>
    </source>
</evidence>
<reference evidence="1 2" key="1">
    <citation type="journal article" date="2019" name="Int. J. Syst. Evol. Microbiol.">
        <title>The Global Catalogue of Microorganisms (GCM) 10K type strain sequencing project: providing services to taxonomists for standard genome sequencing and annotation.</title>
        <authorList>
            <consortium name="The Broad Institute Genomics Platform"/>
            <consortium name="The Broad Institute Genome Sequencing Center for Infectious Disease"/>
            <person name="Wu L."/>
            <person name="Ma J."/>
        </authorList>
    </citation>
    <scope>NUCLEOTIDE SEQUENCE [LARGE SCALE GENOMIC DNA]</scope>
    <source>
        <strain evidence="1 2">JCM 13476</strain>
    </source>
</reference>
<proteinExistence type="predicted"/>
<gene>
    <name evidence="1" type="ORF">GCM10009093_07980</name>
</gene>
<organism evidence="1 2">
    <name type="scientific">Brevundimonas terrae</name>
    <dbReference type="NCBI Taxonomy" id="363631"/>
    <lineage>
        <taxon>Bacteria</taxon>
        <taxon>Pseudomonadati</taxon>
        <taxon>Pseudomonadota</taxon>
        <taxon>Alphaproteobacteria</taxon>
        <taxon>Caulobacterales</taxon>
        <taxon>Caulobacteraceae</taxon>
        <taxon>Brevundimonas</taxon>
    </lineage>
</organism>
<keyword evidence="2" id="KW-1185">Reference proteome</keyword>
<comment type="caution">
    <text evidence="1">The sequence shown here is derived from an EMBL/GenBank/DDBJ whole genome shotgun (WGS) entry which is preliminary data.</text>
</comment>
<dbReference type="Proteomes" id="UP001500791">
    <property type="component" value="Unassembled WGS sequence"/>
</dbReference>
<evidence type="ECO:0000313" key="2">
    <source>
        <dbReference type="Proteomes" id="UP001500791"/>
    </source>
</evidence>
<dbReference type="EMBL" id="BAAAEJ010000003">
    <property type="protein sequence ID" value="GAA0383431.1"/>
    <property type="molecule type" value="Genomic_DNA"/>
</dbReference>
<accession>A0ABN0Y6B0</accession>
<sequence>MGIRDRMRQALGITPRPEPAVIPDAPLNALAWPDDLPRQIRSVQEASLDIYRQHGLPTEAGSYCAKGPDAPWERLPDGLTPAQKWDLLQAAPEGAGWRFGTRARLGRHSPVEEVRHASSLLQTCDELRQKLESDEAVTSGDIANALLLGTASGLLMQARNSKSGGETYTPLVFTSVADKT</sequence>
<dbReference type="RefSeq" id="WP_167174861.1">
    <property type="nucleotide sequence ID" value="NZ_BAAAEJ010000003.1"/>
</dbReference>
<name>A0ABN0Y6B0_9CAUL</name>